<evidence type="ECO:0000313" key="4">
    <source>
        <dbReference type="EMBL" id="ACV80534.1"/>
    </source>
</evidence>
<dbReference type="AlphaFoldDB" id="C8XJH3"/>
<reference evidence="5" key="1">
    <citation type="submission" date="2009-09" db="EMBL/GenBank/DDBJ databases">
        <title>The complete genome of Nakamurella multipartita DSM 44233.</title>
        <authorList>
            <consortium name="US DOE Joint Genome Institute (JGI-PGF)"/>
            <person name="Lucas S."/>
            <person name="Copeland A."/>
            <person name="Lapidus A."/>
            <person name="Glavina del Rio T."/>
            <person name="Dalin E."/>
            <person name="Tice H."/>
            <person name="Bruce D."/>
            <person name="Goodwin L."/>
            <person name="Pitluck S."/>
            <person name="Kyrpides N."/>
            <person name="Mavromatis K."/>
            <person name="Ivanova N."/>
            <person name="Ovchinnikova G."/>
            <person name="Sims D."/>
            <person name="Meincke L."/>
            <person name="Brettin T."/>
            <person name="Detter J.C."/>
            <person name="Han C."/>
            <person name="Larimer F."/>
            <person name="Land M."/>
            <person name="Hauser L."/>
            <person name="Markowitz V."/>
            <person name="Cheng J.-F."/>
            <person name="Hugenholtz P."/>
            <person name="Woyke T."/>
            <person name="Wu D."/>
            <person name="Klenk H.-P."/>
            <person name="Eisen J.A."/>
        </authorList>
    </citation>
    <scope>NUCLEOTIDE SEQUENCE [LARGE SCALE GENOMIC DNA]</scope>
    <source>
        <strain evidence="5">ATCC 700099 / DSM 44233 / CIP 104796 / JCM 9543 / NBRC 105858 / Y-104</strain>
    </source>
</reference>
<feature type="region of interest" description="Disordered" evidence="1">
    <location>
        <begin position="1"/>
        <end position="37"/>
    </location>
</feature>
<accession>C8XJH3</accession>
<feature type="transmembrane region" description="Helical" evidence="2">
    <location>
        <begin position="119"/>
        <end position="137"/>
    </location>
</feature>
<dbReference type="KEGG" id="nml:Namu_4245"/>
<reference evidence="4 5" key="2">
    <citation type="journal article" date="2010" name="Stand. Genomic Sci.">
        <title>Complete genome sequence of Nakamurella multipartita type strain (Y-104).</title>
        <authorList>
            <person name="Tice H."/>
            <person name="Mayilraj S."/>
            <person name="Sims D."/>
            <person name="Lapidus A."/>
            <person name="Nolan M."/>
            <person name="Lucas S."/>
            <person name="Glavina Del Rio T."/>
            <person name="Copeland A."/>
            <person name="Cheng J.F."/>
            <person name="Meincke L."/>
            <person name="Bruce D."/>
            <person name="Goodwin L."/>
            <person name="Pitluck S."/>
            <person name="Ivanova N."/>
            <person name="Mavromatis K."/>
            <person name="Ovchinnikova G."/>
            <person name="Pati A."/>
            <person name="Chen A."/>
            <person name="Palaniappan K."/>
            <person name="Land M."/>
            <person name="Hauser L."/>
            <person name="Chang Y.J."/>
            <person name="Jeffries C.D."/>
            <person name="Detter J.C."/>
            <person name="Brettin T."/>
            <person name="Rohde M."/>
            <person name="Goker M."/>
            <person name="Bristow J."/>
            <person name="Eisen J.A."/>
            <person name="Markowitz V."/>
            <person name="Hugenholtz P."/>
            <person name="Kyrpides N.C."/>
            <person name="Klenk H.P."/>
            <person name="Chen F."/>
        </authorList>
    </citation>
    <scope>NUCLEOTIDE SEQUENCE [LARGE SCALE GENOMIC DNA]</scope>
    <source>
        <strain evidence="5">ATCC 700099 / DSM 44233 / CIP 104796 / JCM 9543 / NBRC 105858 / Y-104</strain>
    </source>
</reference>
<dbReference type="HOGENOM" id="CLU_102484_5_0_11"/>
<dbReference type="InParanoid" id="C8XJH3"/>
<feature type="transmembrane region" description="Helical" evidence="2">
    <location>
        <begin position="143"/>
        <end position="161"/>
    </location>
</feature>
<keyword evidence="2" id="KW-0472">Membrane</keyword>
<evidence type="ECO:0000256" key="2">
    <source>
        <dbReference type="SAM" id="Phobius"/>
    </source>
</evidence>
<dbReference type="eggNOG" id="COG2314">
    <property type="taxonomic scope" value="Bacteria"/>
</dbReference>
<feature type="domain" description="DUF1707" evidence="3">
    <location>
        <begin position="30"/>
        <end position="82"/>
    </location>
</feature>
<keyword evidence="2" id="KW-1133">Transmembrane helix</keyword>
<organism evidence="4 5">
    <name type="scientific">Nakamurella multipartita (strain ATCC 700099 / DSM 44233 / CIP 104796 / JCM 9543 / NBRC 105858 / Y-104)</name>
    <name type="common">Microsphaera multipartita</name>
    <dbReference type="NCBI Taxonomy" id="479431"/>
    <lineage>
        <taxon>Bacteria</taxon>
        <taxon>Bacillati</taxon>
        <taxon>Actinomycetota</taxon>
        <taxon>Actinomycetes</taxon>
        <taxon>Nakamurellales</taxon>
        <taxon>Nakamurellaceae</taxon>
        <taxon>Nakamurella</taxon>
    </lineage>
</organism>
<keyword evidence="2" id="KW-0812">Transmembrane</keyword>
<name>C8XJH3_NAKMY</name>
<proteinExistence type="predicted"/>
<dbReference type="EMBL" id="CP001737">
    <property type="protein sequence ID" value="ACV80534.1"/>
    <property type="molecule type" value="Genomic_DNA"/>
</dbReference>
<dbReference type="Pfam" id="PF08044">
    <property type="entry name" value="DUF1707"/>
    <property type="match status" value="1"/>
</dbReference>
<sequence length="167" mass="17353">MIGFGGGPVAGAPRVDDVSAPSSGPDPSQIRIGDAERNSALDALSEHLGKGRIDLDEFGTRSAQVTQARTVADLRALFTDLPLPHPTLPGPATVSAPPPAMRPAASPARPDDARTPAQRGAAVLLAASGILSLVLFFVTKTWLVFLIPALIAVVTSAMWGGDWRNRS</sequence>
<keyword evidence="5" id="KW-1185">Reference proteome</keyword>
<dbReference type="Proteomes" id="UP000002218">
    <property type="component" value="Chromosome"/>
</dbReference>
<gene>
    <name evidence="4" type="ordered locus">Namu_4245</name>
</gene>
<dbReference type="InterPro" id="IPR012551">
    <property type="entry name" value="DUF1707_SHOCT-like"/>
</dbReference>
<dbReference type="STRING" id="479431.Namu_4245"/>
<evidence type="ECO:0000313" key="5">
    <source>
        <dbReference type="Proteomes" id="UP000002218"/>
    </source>
</evidence>
<evidence type="ECO:0000259" key="3">
    <source>
        <dbReference type="Pfam" id="PF08044"/>
    </source>
</evidence>
<feature type="region of interest" description="Disordered" evidence="1">
    <location>
        <begin position="87"/>
        <end position="115"/>
    </location>
</feature>
<protein>
    <recommendedName>
        <fullName evidence="3">DUF1707 domain-containing protein</fullName>
    </recommendedName>
</protein>
<evidence type="ECO:0000256" key="1">
    <source>
        <dbReference type="SAM" id="MobiDB-lite"/>
    </source>
</evidence>